<proteinExistence type="predicted"/>
<dbReference type="PANTHER" id="PTHR30146">
    <property type="entry name" value="LACI-RELATED TRANSCRIPTIONAL REPRESSOR"/>
    <property type="match status" value="1"/>
</dbReference>
<evidence type="ECO:0000259" key="5">
    <source>
        <dbReference type="PROSITE" id="PS50943"/>
    </source>
</evidence>
<keyword evidence="3" id="KW-0804">Transcription</keyword>
<dbReference type="Pfam" id="PF00356">
    <property type="entry name" value="LacI"/>
    <property type="match status" value="1"/>
</dbReference>
<keyword evidence="2 6" id="KW-0238">DNA-binding</keyword>
<dbReference type="InterPro" id="IPR001387">
    <property type="entry name" value="Cro/C1-type_HTH"/>
</dbReference>
<name>A0ABP8YRB3_9MICO</name>
<keyword evidence="7" id="KW-1185">Reference proteome</keyword>
<accession>A0ABP8YRB3</accession>
<evidence type="ECO:0000313" key="7">
    <source>
        <dbReference type="Proteomes" id="UP001500121"/>
    </source>
</evidence>
<dbReference type="CDD" id="cd06267">
    <property type="entry name" value="PBP1_LacI_sugar_binding-like"/>
    <property type="match status" value="1"/>
</dbReference>
<dbReference type="InterPro" id="IPR028082">
    <property type="entry name" value="Peripla_BP_I"/>
</dbReference>
<keyword evidence="1" id="KW-0805">Transcription regulation</keyword>
<organism evidence="6 7">
    <name type="scientific">Amnibacterium soli</name>
    <dbReference type="NCBI Taxonomy" id="1282736"/>
    <lineage>
        <taxon>Bacteria</taxon>
        <taxon>Bacillati</taxon>
        <taxon>Actinomycetota</taxon>
        <taxon>Actinomycetes</taxon>
        <taxon>Micrococcales</taxon>
        <taxon>Microbacteriaceae</taxon>
        <taxon>Amnibacterium</taxon>
    </lineage>
</organism>
<dbReference type="SMART" id="SM00354">
    <property type="entry name" value="HTH_LACI"/>
    <property type="match status" value="1"/>
</dbReference>
<evidence type="ECO:0000256" key="1">
    <source>
        <dbReference type="ARBA" id="ARBA00023015"/>
    </source>
</evidence>
<dbReference type="SUPFAM" id="SSF47413">
    <property type="entry name" value="lambda repressor-like DNA-binding domains"/>
    <property type="match status" value="1"/>
</dbReference>
<dbReference type="InterPro" id="IPR046335">
    <property type="entry name" value="LacI/GalR-like_sensor"/>
</dbReference>
<dbReference type="PRINTS" id="PR00036">
    <property type="entry name" value="HTHLACI"/>
</dbReference>
<gene>
    <name evidence="6" type="ORF">GCM10025783_01450</name>
</gene>
<protein>
    <submittedName>
        <fullName evidence="6">LacI family DNA-binding transcriptional regulator</fullName>
    </submittedName>
</protein>
<evidence type="ECO:0000259" key="4">
    <source>
        <dbReference type="PROSITE" id="PS50932"/>
    </source>
</evidence>
<feature type="domain" description="HTH lacI-type" evidence="4">
    <location>
        <begin position="5"/>
        <end position="59"/>
    </location>
</feature>
<dbReference type="RefSeq" id="WP_345478980.1">
    <property type="nucleotide sequence ID" value="NZ_BAABLP010000001.1"/>
</dbReference>
<dbReference type="SUPFAM" id="SSF53822">
    <property type="entry name" value="Periplasmic binding protein-like I"/>
    <property type="match status" value="1"/>
</dbReference>
<dbReference type="PANTHER" id="PTHR30146:SF109">
    <property type="entry name" value="HTH-TYPE TRANSCRIPTIONAL REGULATOR GALS"/>
    <property type="match status" value="1"/>
</dbReference>
<dbReference type="GO" id="GO:0003677">
    <property type="term" value="F:DNA binding"/>
    <property type="evidence" value="ECO:0007669"/>
    <property type="project" value="UniProtKB-KW"/>
</dbReference>
<feature type="domain" description="HTH cro/C1-type" evidence="5">
    <location>
        <begin position="6"/>
        <end position="46"/>
    </location>
</feature>
<dbReference type="Proteomes" id="UP001500121">
    <property type="component" value="Unassembled WGS sequence"/>
</dbReference>
<reference evidence="7" key="1">
    <citation type="journal article" date="2019" name="Int. J. Syst. Evol. Microbiol.">
        <title>The Global Catalogue of Microorganisms (GCM) 10K type strain sequencing project: providing services to taxonomists for standard genome sequencing and annotation.</title>
        <authorList>
            <consortium name="The Broad Institute Genomics Platform"/>
            <consortium name="The Broad Institute Genome Sequencing Center for Infectious Disease"/>
            <person name="Wu L."/>
            <person name="Ma J."/>
        </authorList>
    </citation>
    <scope>NUCLEOTIDE SEQUENCE [LARGE SCALE GENOMIC DNA]</scope>
    <source>
        <strain evidence="7">JCM 19015</strain>
    </source>
</reference>
<dbReference type="Gene3D" id="1.10.260.40">
    <property type="entry name" value="lambda repressor-like DNA-binding domains"/>
    <property type="match status" value="1"/>
</dbReference>
<dbReference type="EMBL" id="BAABLP010000001">
    <property type="protein sequence ID" value="GAA4735328.1"/>
    <property type="molecule type" value="Genomic_DNA"/>
</dbReference>
<dbReference type="Gene3D" id="3.40.50.2300">
    <property type="match status" value="2"/>
</dbReference>
<evidence type="ECO:0000256" key="2">
    <source>
        <dbReference type="ARBA" id="ARBA00023125"/>
    </source>
</evidence>
<dbReference type="PROSITE" id="PS50932">
    <property type="entry name" value="HTH_LACI_2"/>
    <property type="match status" value="1"/>
</dbReference>
<dbReference type="PROSITE" id="PS50943">
    <property type="entry name" value="HTH_CROC1"/>
    <property type="match status" value="1"/>
</dbReference>
<dbReference type="InterPro" id="IPR000843">
    <property type="entry name" value="HTH_LacI"/>
</dbReference>
<sequence length="335" mass="34901">MQGRATISDVAAAAGVSVATVSKAVNGRYGVGSETAARVLRIASELGYASSLGASSMRSSRTGVVGVFIAAFEPFSSEVLKGIGVALGDSGNDVLAYSSLTGNEHDGWERRSLSRLGGTLDGAILVAPTVVDLPGTIPLVAIDPHTGPAGLATVDSDGYGGARLAMERLIGLGHRRIGFVSGRHDLRSALLREAGYRSALEEAGIPFDADLVRAGNYELKLSREAANQLLDLPVRPTAIFAANDLSALAVVQVAQSRGLAVPRDLSVVGFDDVPEAARADPPLTTVRQPMQQLGNEAVAMLTALMGQQELRRPHVTLATRLVERHTTAAPAPRRG</sequence>
<dbReference type="PROSITE" id="PS00356">
    <property type="entry name" value="HTH_LACI_1"/>
    <property type="match status" value="1"/>
</dbReference>
<evidence type="ECO:0000256" key="3">
    <source>
        <dbReference type="ARBA" id="ARBA00023163"/>
    </source>
</evidence>
<dbReference type="Pfam" id="PF13377">
    <property type="entry name" value="Peripla_BP_3"/>
    <property type="match status" value="1"/>
</dbReference>
<evidence type="ECO:0000313" key="6">
    <source>
        <dbReference type="EMBL" id="GAA4735328.1"/>
    </source>
</evidence>
<comment type="caution">
    <text evidence="6">The sequence shown here is derived from an EMBL/GenBank/DDBJ whole genome shotgun (WGS) entry which is preliminary data.</text>
</comment>
<dbReference type="InterPro" id="IPR010982">
    <property type="entry name" value="Lambda_DNA-bd_dom_sf"/>
</dbReference>